<dbReference type="Proteomes" id="UP000565572">
    <property type="component" value="Unassembled WGS sequence"/>
</dbReference>
<dbReference type="InterPro" id="IPR053135">
    <property type="entry name" value="AKR2_Oxidoreductase"/>
</dbReference>
<dbReference type="PANTHER" id="PTHR43312">
    <property type="entry name" value="D-THREO-ALDOSE 1-DEHYDROGENASE"/>
    <property type="match status" value="1"/>
</dbReference>
<organism evidence="2 3">
    <name type="scientific">Microlunatus antarcticus</name>
    <dbReference type="NCBI Taxonomy" id="53388"/>
    <lineage>
        <taxon>Bacteria</taxon>
        <taxon>Bacillati</taxon>
        <taxon>Actinomycetota</taxon>
        <taxon>Actinomycetes</taxon>
        <taxon>Propionibacteriales</taxon>
        <taxon>Propionibacteriaceae</taxon>
        <taxon>Microlunatus</taxon>
    </lineage>
</organism>
<dbReference type="EMBL" id="JACHZG010000001">
    <property type="protein sequence ID" value="MBB3327543.1"/>
    <property type="molecule type" value="Genomic_DNA"/>
</dbReference>
<evidence type="ECO:0000313" key="2">
    <source>
        <dbReference type="EMBL" id="MBB3327543.1"/>
    </source>
</evidence>
<dbReference type="SUPFAM" id="SSF51430">
    <property type="entry name" value="NAD(P)-linked oxidoreductase"/>
    <property type="match status" value="1"/>
</dbReference>
<protein>
    <submittedName>
        <fullName evidence="2">Putative aldo/keto reductase-like oxidoreductase</fullName>
    </submittedName>
</protein>
<dbReference type="InterPro" id="IPR023210">
    <property type="entry name" value="NADP_OxRdtase_dom"/>
</dbReference>
<dbReference type="Pfam" id="PF00248">
    <property type="entry name" value="Aldo_ket_red"/>
    <property type="match status" value="1"/>
</dbReference>
<dbReference type="Gene3D" id="3.20.20.100">
    <property type="entry name" value="NADP-dependent oxidoreductase domain"/>
    <property type="match status" value="1"/>
</dbReference>
<feature type="domain" description="NADP-dependent oxidoreductase" evidence="1">
    <location>
        <begin position="17"/>
        <end position="198"/>
    </location>
</feature>
<gene>
    <name evidence="2" type="ORF">FHX39_002487</name>
</gene>
<dbReference type="RefSeq" id="WP_183338849.1">
    <property type="nucleotide sequence ID" value="NZ_JACHZG010000001.1"/>
</dbReference>
<sequence>MIPLLPFGTTGHASTRVIFGAAAFSEVTQDEADTTLELVRRHGLNHIDTAASYGEAELRLAPFLADHRDEVFLATKTGEREAEAAWTEINKSLERMGVDHVDLLQLHNLVDEAEWQQAYAPGGVLEAAVRARDEGLVRHVGVTGHGITVAQQHLRSLDQFDFSSVLLPYNFPMARNEAYLDEFEALAAVCASRGVAVQTIKSITKAPWADGATQHAATWYEPLKDPAAIDTAVAWVLGRPDVFLNTVGDIHVLPLVLDAVDRFFEGGAERPDGDVMADLERRWDMAPLFV</sequence>
<proteinExistence type="predicted"/>
<evidence type="ECO:0000259" key="1">
    <source>
        <dbReference type="Pfam" id="PF00248"/>
    </source>
</evidence>
<dbReference type="AlphaFoldDB" id="A0A7W5JWH8"/>
<keyword evidence="3" id="KW-1185">Reference proteome</keyword>
<reference evidence="2 3" key="1">
    <citation type="submission" date="2020-08" db="EMBL/GenBank/DDBJ databases">
        <title>Sequencing the genomes of 1000 actinobacteria strains.</title>
        <authorList>
            <person name="Klenk H.-P."/>
        </authorList>
    </citation>
    <scope>NUCLEOTIDE SEQUENCE [LARGE SCALE GENOMIC DNA]</scope>
    <source>
        <strain evidence="2 3">DSM 11053</strain>
    </source>
</reference>
<dbReference type="InterPro" id="IPR036812">
    <property type="entry name" value="NAD(P)_OxRdtase_dom_sf"/>
</dbReference>
<evidence type="ECO:0000313" key="3">
    <source>
        <dbReference type="Proteomes" id="UP000565572"/>
    </source>
</evidence>
<comment type="caution">
    <text evidence="2">The sequence shown here is derived from an EMBL/GenBank/DDBJ whole genome shotgun (WGS) entry which is preliminary data.</text>
</comment>
<accession>A0A7W5JWH8</accession>
<name>A0A7W5JWH8_9ACTN</name>
<dbReference type="PANTHER" id="PTHR43312:SF1">
    <property type="entry name" value="NADP-DEPENDENT OXIDOREDUCTASE DOMAIN-CONTAINING PROTEIN"/>
    <property type="match status" value="1"/>
</dbReference>
<dbReference type="CDD" id="cd19100">
    <property type="entry name" value="AKR_unchar"/>
    <property type="match status" value="1"/>
</dbReference>